<protein>
    <recommendedName>
        <fullName evidence="4">DUF2244 domain-containing protein</fullName>
    </recommendedName>
</protein>
<comment type="caution">
    <text evidence="2">The sequence shown here is derived from an EMBL/GenBank/DDBJ whole genome shotgun (WGS) entry which is preliminary data.</text>
</comment>
<reference evidence="3" key="1">
    <citation type="submission" date="2018-05" db="EMBL/GenBank/DDBJ databases">
        <authorList>
            <person name="Li X."/>
        </authorList>
    </citation>
    <scope>NUCLEOTIDE SEQUENCE [LARGE SCALE GENOMIC DNA]</scope>
    <source>
        <strain evidence="3">YIM 73061</strain>
    </source>
</reference>
<evidence type="ECO:0008006" key="4">
    <source>
        <dbReference type="Google" id="ProtNLM"/>
    </source>
</evidence>
<gene>
    <name evidence="2" type="ORF">DJ018_05145</name>
</gene>
<dbReference type="AlphaFoldDB" id="A0A328AQN4"/>
<dbReference type="InterPro" id="IPR019253">
    <property type="entry name" value="DUF2244_TM"/>
</dbReference>
<keyword evidence="1" id="KW-0812">Transmembrane</keyword>
<feature type="transmembrane region" description="Helical" evidence="1">
    <location>
        <begin position="28"/>
        <end position="47"/>
    </location>
</feature>
<dbReference type="EMBL" id="QFYR01000001">
    <property type="protein sequence ID" value="RAK57332.1"/>
    <property type="molecule type" value="Genomic_DNA"/>
</dbReference>
<dbReference type="Pfam" id="PF10003">
    <property type="entry name" value="DUF2244"/>
    <property type="match status" value="1"/>
</dbReference>
<proteinExistence type="predicted"/>
<feature type="transmembrane region" description="Helical" evidence="1">
    <location>
        <begin position="53"/>
        <end position="73"/>
    </location>
</feature>
<dbReference type="OrthoDB" id="9808190at2"/>
<evidence type="ECO:0000313" key="2">
    <source>
        <dbReference type="EMBL" id="RAK57332.1"/>
    </source>
</evidence>
<evidence type="ECO:0000256" key="1">
    <source>
        <dbReference type="SAM" id="Phobius"/>
    </source>
</evidence>
<keyword evidence="1" id="KW-0472">Membrane</keyword>
<name>A0A328AQN4_9CAUL</name>
<organism evidence="2 3">
    <name type="scientific">Phenylobacterium deserti</name>
    <dbReference type="NCBI Taxonomy" id="1914756"/>
    <lineage>
        <taxon>Bacteria</taxon>
        <taxon>Pseudomonadati</taxon>
        <taxon>Pseudomonadota</taxon>
        <taxon>Alphaproteobacteria</taxon>
        <taxon>Caulobacterales</taxon>
        <taxon>Caulobacteraceae</taxon>
        <taxon>Phenylobacterium</taxon>
    </lineage>
</organism>
<evidence type="ECO:0000313" key="3">
    <source>
        <dbReference type="Proteomes" id="UP000249725"/>
    </source>
</evidence>
<dbReference type="Proteomes" id="UP000249725">
    <property type="component" value="Unassembled WGS sequence"/>
</dbReference>
<accession>A0A328AQN4</accession>
<dbReference type="InterPro" id="IPR016990">
    <property type="entry name" value="UCP032162_TM"/>
</dbReference>
<sequence length="163" mass="18163">MSPAMSAVAALYMDAEIRPNRSLSQRGFLILLGVITFANFSAAAVFLAMGATFVPIFLGFDLLAVIVAFLASYRSGRTVERVRVTPHEISITHETPKWSREVWRSPTAFTRITVEREEERTTALKLSLSGREVAVAEVLSPRERADFARALERAISEARRHRG</sequence>
<keyword evidence="3" id="KW-1185">Reference proteome</keyword>
<dbReference type="PIRSF" id="PIRSF032162">
    <property type="entry name" value="UCP032162_imp"/>
    <property type="match status" value="1"/>
</dbReference>
<keyword evidence="1" id="KW-1133">Transmembrane helix</keyword>